<feature type="binding site" evidence="4">
    <location>
        <position position="137"/>
    </location>
    <ligand>
        <name>Zn(2+)</name>
        <dbReference type="ChEBI" id="CHEBI:29105"/>
    </ligand>
</feature>
<dbReference type="GO" id="GO:0046872">
    <property type="term" value="F:metal ion binding"/>
    <property type="evidence" value="ECO:0007669"/>
    <property type="project" value="UniProtKB-KW"/>
</dbReference>
<dbReference type="HOGENOM" id="CLU_023643_3_1_10"/>
<keyword evidence="4" id="KW-0862">Zinc</keyword>
<dbReference type="Gene3D" id="3.40.50.1220">
    <property type="entry name" value="TPP-binding domain"/>
    <property type="match status" value="1"/>
</dbReference>
<feature type="binding site" evidence="4">
    <location>
        <position position="121"/>
    </location>
    <ligand>
        <name>Zn(2+)</name>
        <dbReference type="ChEBI" id="CHEBI:29105"/>
    </ligand>
</feature>
<dbReference type="EMBL" id="CP001101">
    <property type="protein sequence ID" value="ACE03490.1"/>
    <property type="molecule type" value="Genomic_DNA"/>
</dbReference>
<feature type="binding site" evidence="4">
    <location>
        <position position="139"/>
    </location>
    <ligand>
        <name>Zn(2+)</name>
        <dbReference type="ChEBI" id="CHEBI:29105"/>
    </ligand>
</feature>
<dbReference type="InterPro" id="IPR026590">
    <property type="entry name" value="Ssirtuin_cat_dom"/>
</dbReference>
<dbReference type="GO" id="GO:0017136">
    <property type="term" value="F:histone deacetylase activity, NAD-dependent"/>
    <property type="evidence" value="ECO:0007669"/>
    <property type="project" value="TreeGrafter"/>
</dbReference>
<dbReference type="PANTHER" id="PTHR11085">
    <property type="entry name" value="NAD-DEPENDENT PROTEIN DEACYLASE SIRTUIN-5, MITOCHONDRIAL-RELATED"/>
    <property type="match status" value="1"/>
</dbReference>
<dbReference type="PANTHER" id="PTHR11085:SF10">
    <property type="entry name" value="NAD-DEPENDENT PROTEIN DEACYLASE SIRTUIN-5, MITOCHONDRIAL-RELATED"/>
    <property type="match status" value="1"/>
</dbReference>
<feature type="active site" description="Proton acceptor" evidence="4">
    <location>
        <position position="110"/>
    </location>
</feature>
<evidence type="ECO:0000256" key="3">
    <source>
        <dbReference type="ARBA" id="ARBA00023027"/>
    </source>
</evidence>
<organism evidence="6">
    <name type="scientific">Chlorobium phaeobacteroides (strain BS1)</name>
    <dbReference type="NCBI Taxonomy" id="331678"/>
    <lineage>
        <taxon>Bacteria</taxon>
        <taxon>Pseudomonadati</taxon>
        <taxon>Chlorobiota</taxon>
        <taxon>Chlorobiia</taxon>
        <taxon>Chlorobiales</taxon>
        <taxon>Chlorobiaceae</taxon>
        <taxon>Chlorobium/Pelodictyon group</taxon>
        <taxon>Chlorobium</taxon>
    </lineage>
</organism>
<keyword evidence="2" id="KW-0808">Transferase</keyword>
<dbReference type="eggNOG" id="COG0846">
    <property type="taxonomic scope" value="Bacteria"/>
</dbReference>
<dbReference type="GO" id="GO:0070403">
    <property type="term" value="F:NAD+ binding"/>
    <property type="evidence" value="ECO:0007669"/>
    <property type="project" value="InterPro"/>
</dbReference>
<evidence type="ECO:0000256" key="2">
    <source>
        <dbReference type="ARBA" id="ARBA00022679"/>
    </source>
</evidence>
<name>B3EMB2_CHLPB</name>
<keyword evidence="4" id="KW-0479">Metal-binding</keyword>
<gene>
    <name evidence="6" type="ordered locus">Cphamn1_0527</name>
</gene>
<dbReference type="AlphaFoldDB" id="B3EMB2"/>
<dbReference type="InterPro" id="IPR029035">
    <property type="entry name" value="DHS-like_NAD/FAD-binding_dom"/>
</dbReference>
<keyword evidence="3" id="KW-0520">NAD</keyword>
<evidence type="ECO:0000313" key="6">
    <source>
        <dbReference type="EMBL" id="ACE03490.1"/>
    </source>
</evidence>
<dbReference type="NCBIfam" id="NF001753">
    <property type="entry name" value="PRK00481.1-3"/>
    <property type="match status" value="1"/>
</dbReference>
<evidence type="ECO:0000256" key="4">
    <source>
        <dbReference type="PROSITE-ProRule" id="PRU00236"/>
    </source>
</evidence>
<accession>B3EMB2</accession>
<reference evidence="6" key="1">
    <citation type="submission" date="2008-06" db="EMBL/GenBank/DDBJ databases">
        <title>Complete sequence of Chlorobium phaeobacteroides BS1.</title>
        <authorList>
            <consortium name="US DOE Joint Genome Institute"/>
            <person name="Lucas S."/>
            <person name="Copeland A."/>
            <person name="Lapidus A."/>
            <person name="Glavina del Rio T."/>
            <person name="Dalin E."/>
            <person name="Tice H."/>
            <person name="Bruce D."/>
            <person name="Goodwin L."/>
            <person name="Pitluck S."/>
            <person name="Schmutz J."/>
            <person name="Larimer F."/>
            <person name="Land M."/>
            <person name="Hauser L."/>
            <person name="Kyrpides N."/>
            <person name="Ovchinnikova G."/>
            <person name="Li T."/>
            <person name="Liu Z."/>
            <person name="Zhao F."/>
            <person name="Overmann J."/>
            <person name="Bryant D.A."/>
            <person name="Richardson P."/>
        </authorList>
    </citation>
    <scope>NUCLEOTIDE SEQUENCE [LARGE SCALE GENOMIC DNA]</scope>
    <source>
        <strain evidence="6">BS1</strain>
    </source>
</reference>
<dbReference type="KEGG" id="cpb:Cphamn1_0527"/>
<dbReference type="STRING" id="331678.Cphamn1_0527"/>
<dbReference type="InterPro" id="IPR050134">
    <property type="entry name" value="NAD-dep_sirtuin_deacylases"/>
</dbReference>
<protein>
    <recommendedName>
        <fullName evidence="1">protein acetyllysine N-acetyltransferase</fullName>
        <ecNumber evidence="1">2.3.1.286</ecNumber>
    </recommendedName>
</protein>
<dbReference type="PROSITE" id="PS50305">
    <property type="entry name" value="SIRTUIN"/>
    <property type="match status" value="1"/>
</dbReference>
<sequence length="230" mass="25303">MEQNINPATYREIVFFTGAGMSAESGVPTYRGKGGIWGSYSIDEYACQEAFDRNPEKVLGFHEKRRKSVLDCQPHEGHSVVAVLPNAKVVTQNIDGMHQRAGSKDVIELHGSLWRLRCQSCGFRKEDLAESYETTRCDCGDRLRPDIIWFGDMLDAVVMSKASQAIRNCDLFVSIGTSGTVWPAAGFPDLAKQSGAYCIEINPEPSGASEYDRVIVGNAGEVLPELFSES</sequence>
<proteinExistence type="predicted"/>
<evidence type="ECO:0000256" key="1">
    <source>
        <dbReference type="ARBA" id="ARBA00012928"/>
    </source>
</evidence>
<evidence type="ECO:0000259" key="5">
    <source>
        <dbReference type="PROSITE" id="PS50305"/>
    </source>
</evidence>
<dbReference type="Gene3D" id="3.30.1600.10">
    <property type="entry name" value="SIR2/SIRT2 'Small Domain"/>
    <property type="match status" value="1"/>
</dbReference>
<dbReference type="InterPro" id="IPR026591">
    <property type="entry name" value="Sirtuin_cat_small_dom_sf"/>
</dbReference>
<dbReference type="Pfam" id="PF02146">
    <property type="entry name" value="SIR2"/>
    <property type="match status" value="1"/>
</dbReference>
<feature type="binding site" evidence="4">
    <location>
        <position position="118"/>
    </location>
    <ligand>
        <name>Zn(2+)</name>
        <dbReference type="ChEBI" id="CHEBI:29105"/>
    </ligand>
</feature>
<feature type="domain" description="Deacetylase sirtuin-type" evidence="5">
    <location>
        <begin position="1"/>
        <end position="230"/>
    </location>
</feature>
<dbReference type="InterPro" id="IPR003000">
    <property type="entry name" value="Sirtuin"/>
</dbReference>
<dbReference type="EC" id="2.3.1.286" evidence="1"/>
<dbReference type="SUPFAM" id="SSF52467">
    <property type="entry name" value="DHS-like NAD/FAD-binding domain"/>
    <property type="match status" value="1"/>
</dbReference>